<dbReference type="FunFam" id="3.40.50.150:FF:000009">
    <property type="entry name" value="23S rRNA (Uracil(1939)-C(5))-methyltransferase RlmD"/>
    <property type="match status" value="1"/>
</dbReference>
<dbReference type="HOGENOM" id="CLU_014689_7_1_9"/>
<evidence type="ECO:0000256" key="4">
    <source>
        <dbReference type="PROSITE-ProRule" id="PRU01024"/>
    </source>
</evidence>
<keyword evidence="3 4" id="KW-0949">S-adenosyl-L-methionine</keyword>
<dbReference type="InterPro" id="IPR029063">
    <property type="entry name" value="SAM-dependent_MTases_sf"/>
</dbReference>
<dbReference type="KEGG" id="pce:PECL_1262"/>
<evidence type="ECO:0000256" key="1">
    <source>
        <dbReference type="ARBA" id="ARBA00022603"/>
    </source>
</evidence>
<evidence type="ECO:0000259" key="6">
    <source>
        <dbReference type="PROSITE" id="PS50926"/>
    </source>
</evidence>
<feature type="binding site" evidence="4">
    <location>
        <position position="285"/>
    </location>
    <ligand>
        <name>S-adenosyl-L-methionine</name>
        <dbReference type="ChEBI" id="CHEBI:59789"/>
    </ligand>
</feature>
<feature type="binding site" evidence="4">
    <location>
        <position position="383"/>
    </location>
    <ligand>
        <name>S-adenosyl-L-methionine</name>
        <dbReference type="ChEBI" id="CHEBI:59789"/>
    </ligand>
</feature>
<comment type="similarity">
    <text evidence="4">Belongs to the class I-like SAM-binding methyltransferase superfamily. RNA M5U methyltransferase family.</text>
</comment>
<dbReference type="FunFam" id="2.40.50.1070:FF:000003">
    <property type="entry name" value="23S rRNA (Uracil-5-)-methyltransferase RumA"/>
    <property type="match status" value="1"/>
</dbReference>
<dbReference type="SUPFAM" id="SSF53335">
    <property type="entry name" value="S-adenosyl-L-methionine-dependent methyltransferases"/>
    <property type="match status" value="1"/>
</dbReference>
<dbReference type="Proteomes" id="UP000005444">
    <property type="component" value="Chromosome"/>
</dbReference>
<protein>
    <submittedName>
        <fullName evidence="7">23S rRNA (Uracil-5-)-methyltransferase RumA</fullName>
    </submittedName>
</protein>
<dbReference type="CDD" id="cd02440">
    <property type="entry name" value="AdoMet_MTases"/>
    <property type="match status" value="1"/>
</dbReference>
<dbReference type="eggNOG" id="COG2265">
    <property type="taxonomic scope" value="Bacteria"/>
</dbReference>
<dbReference type="InterPro" id="IPR002792">
    <property type="entry name" value="TRAM_dom"/>
</dbReference>
<dbReference type="NCBIfam" id="TIGR00479">
    <property type="entry name" value="rumA"/>
    <property type="match status" value="1"/>
</dbReference>
<gene>
    <name evidence="7" type="primary">rumA</name>
    <name evidence="7" type="ordered locus">PECL_1262</name>
</gene>
<keyword evidence="2 4" id="KW-0808">Transferase</keyword>
<sequence>MKTKQPVEKNKQYDVSIEDLTYQGLGVAKIENFPIFITNTLPGEKAKIVVTKVQKTYAFGRVLEVLQSSPDRVDGLGKEYTQTGIAPLQYLRYDAQLLFKQHQIENLLKKSHLNIHVDNTIGMDEPYGYRNKAQIPVRTVAEQLETGFFKRNSHDLVPIEDFRIQDTVIDDVIVKVRDILRANQVVPYEEVNHQGIIRNVMVRRGRKSGEIMVVLITNKEQFPNSDQVFNEIAAINNVVSVYQNINNRVTNVMMGDKNILKSGSPVIHDQLLGINFIISPSSFYQVNPVQTEKLYQLAIDKAGLTGNETVLDLYCGIGTISLAMAKHAKRVMGVEVVPEAIHDAKMNAQSNGIDNVEFVINKAEDQMKLWAENEIKTDLVVVDPPRKGLAGSVIESIGELQPKKVVYVSCNPATLVRDIGLFEEQGYEVDGSIIPVDQFPQTPHVESVTVLSLK</sequence>
<dbReference type="EMBL" id="CP003137">
    <property type="protein sequence ID" value="AEV95494.1"/>
    <property type="molecule type" value="Genomic_DNA"/>
</dbReference>
<proteinExistence type="inferred from homology"/>
<dbReference type="PROSITE" id="PS01231">
    <property type="entry name" value="TRMA_2"/>
    <property type="match status" value="1"/>
</dbReference>
<dbReference type="InterPro" id="IPR012340">
    <property type="entry name" value="NA-bd_OB-fold"/>
</dbReference>
<dbReference type="PANTHER" id="PTHR11061">
    <property type="entry name" value="RNA M5U METHYLTRANSFERASE"/>
    <property type="match status" value="1"/>
</dbReference>
<keyword evidence="1 4" id="KW-0489">Methyltransferase</keyword>
<feature type="active site" description="Nucleophile" evidence="4">
    <location>
        <position position="410"/>
    </location>
</feature>
<evidence type="ECO:0000256" key="2">
    <source>
        <dbReference type="ARBA" id="ARBA00022679"/>
    </source>
</evidence>
<evidence type="ECO:0000256" key="5">
    <source>
        <dbReference type="PROSITE-ProRule" id="PRU10015"/>
    </source>
</evidence>
<dbReference type="InterPro" id="IPR010280">
    <property type="entry name" value="U5_MeTrfase_fam"/>
</dbReference>
<dbReference type="GO" id="GO:0070475">
    <property type="term" value="P:rRNA base methylation"/>
    <property type="evidence" value="ECO:0007669"/>
    <property type="project" value="TreeGrafter"/>
</dbReference>
<evidence type="ECO:0000256" key="3">
    <source>
        <dbReference type="ARBA" id="ARBA00022691"/>
    </source>
</evidence>
<keyword evidence="8" id="KW-1185">Reference proteome</keyword>
<dbReference type="InterPro" id="IPR030390">
    <property type="entry name" value="MeTrfase_TrmA_AS"/>
</dbReference>
<accession>G8PE09</accession>
<dbReference type="FunFam" id="2.40.50.140:FF:000097">
    <property type="entry name" value="23S rRNA (uracil(1939)-C(5))-methyltransferase RlmD"/>
    <property type="match status" value="1"/>
</dbReference>
<reference evidence="7 8" key="1">
    <citation type="journal article" date="2012" name="J. Bacteriol.">
        <title>Complete Genome Sequence of the Beer Spoilage Organism Pediococcus claussenii ATCC BAA-344T.</title>
        <authorList>
            <person name="Pittet V."/>
            <person name="Abegunde T."/>
            <person name="Marfleet T."/>
            <person name="Haakensen M."/>
            <person name="Morrow K."/>
            <person name="Jayaprakash T."/>
            <person name="Schroeder K."/>
            <person name="Trost B."/>
            <person name="Byrns S."/>
            <person name="Bergsveinson J."/>
            <person name="Kusalik A."/>
            <person name="Ziola B."/>
        </authorList>
    </citation>
    <scope>NUCLEOTIDE SEQUENCE [LARGE SCALE GENOMIC DNA]</scope>
    <source>
        <strain evidence="7 8">ATCC BAA-344</strain>
    </source>
</reference>
<dbReference type="PROSITE" id="PS50926">
    <property type="entry name" value="TRAM"/>
    <property type="match status" value="1"/>
</dbReference>
<dbReference type="InterPro" id="IPR030391">
    <property type="entry name" value="MeTrfase_TrmA_CS"/>
</dbReference>
<dbReference type="PATRIC" id="fig|701521.8.peg.1174"/>
<dbReference type="GO" id="GO:0070041">
    <property type="term" value="F:rRNA (uridine-C5-)-methyltransferase activity"/>
    <property type="evidence" value="ECO:0007669"/>
    <property type="project" value="UniProtKB-ARBA"/>
</dbReference>
<dbReference type="Pfam" id="PF01938">
    <property type="entry name" value="TRAM"/>
    <property type="match status" value="1"/>
</dbReference>
<dbReference type="PROSITE" id="PS51687">
    <property type="entry name" value="SAM_MT_RNA_M5U"/>
    <property type="match status" value="1"/>
</dbReference>
<dbReference type="Gene3D" id="3.40.50.150">
    <property type="entry name" value="Vaccinia Virus protein VP39"/>
    <property type="match status" value="1"/>
</dbReference>
<feature type="domain" description="TRAM" evidence="6">
    <location>
        <begin position="6"/>
        <end position="64"/>
    </location>
</feature>
<dbReference type="Pfam" id="PF05958">
    <property type="entry name" value="tRNA_U5-meth_tr"/>
    <property type="match status" value="1"/>
</dbReference>
<feature type="active site" evidence="5">
    <location>
        <position position="410"/>
    </location>
</feature>
<feature type="binding site" evidence="4">
    <location>
        <position position="335"/>
    </location>
    <ligand>
        <name>S-adenosyl-L-methionine</name>
        <dbReference type="ChEBI" id="CHEBI:59789"/>
    </ligand>
</feature>
<organism evidence="7 8">
    <name type="scientific">Pediococcus claussenii (strain ATCC BAA-344 / DSM 14800 / JCM 18046 / KCTC 3811 / LMG 21948 / P06)</name>
    <dbReference type="NCBI Taxonomy" id="701521"/>
    <lineage>
        <taxon>Bacteria</taxon>
        <taxon>Bacillati</taxon>
        <taxon>Bacillota</taxon>
        <taxon>Bacilli</taxon>
        <taxon>Lactobacillales</taxon>
        <taxon>Lactobacillaceae</taxon>
        <taxon>Pediococcus</taxon>
    </lineage>
</organism>
<dbReference type="PROSITE" id="PS01230">
    <property type="entry name" value="TRMA_1"/>
    <property type="match status" value="1"/>
</dbReference>
<feature type="binding site" evidence="4">
    <location>
        <position position="314"/>
    </location>
    <ligand>
        <name>S-adenosyl-L-methionine</name>
        <dbReference type="ChEBI" id="CHEBI:59789"/>
    </ligand>
</feature>
<dbReference type="STRING" id="701521.PECL_1262"/>
<name>G8PE09_PEDCP</name>
<evidence type="ECO:0000313" key="7">
    <source>
        <dbReference type="EMBL" id="AEV95494.1"/>
    </source>
</evidence>
<dbReference type="Gene3D" id="2.40.50.140">
    <property type="entry name" value="Nucleic acid-binding proteins"/>
    <property type="match status" value="1"/>
</dbReference>
<dbReference type="Gene3D" id="2.40.50.1070">
    <property type="match status" value="1"/>
</dbReference>
<evidence type="ECO:0000313" key="8">
    <source>
        <dbReference type="Proteomes" id="UP000005444"/>
    </source>
</evidence>
<dbReference type="SUPFAM" id="SSF50249">
    <property type="entry name" value="Nucleic acid-binding proteins"/>
    <property type="match status" value="1"/>
</dbReference>
<dbReference type="RefSeq" id="WP_014215690.1">
    <property type="nucleotide sequence ID" value="NC_016605.1"/>
</dbReference>
<dbReference type="AlphaFoldDB" id="G8PE09"/>
<dbReference type="PANTHER" id="PTHR11061:SF30">
    <property type="entry name" value="TRNA (URACIL(54)-C(5))-METHYLTRANSFERASE"/>
    <property type="match status" value="1"/>
</dbReference>